<feature type="compositionally biased region" description="Low complexity" evidence="2">
    <location>
        <begin position="123"/>
        <end position="132"/>
    </location>
</feature>
<feature type="domain" description="Restriction endonuclease type IV Mrr" evidence="3">
    <location>
        <begin position="1"/>
        <end position="105"/>
    </location>
</feature>
<dbReference type="AlphaFoldDB" id="A0A8U0ILP6"/>
<sequence length="340" mass="35707">MDQSEFGQFVAALWERQGWQTQVKNDDGRTFVAVQRPNGGEEGLLWAIPDGEVGGQQVQQFAKLCQQYEVSESAIVTAGTVSDHAEKVSQGSGVELLDGEGVARILKQKEWTDLAEEYGDGGANAEAETGGATSDGDGSPLDQLRAVGDRLGSKLSAALGGTSVPAKPAVAVVLVVALLAAGVLSGVSIPFLGGGGGPVSAESVSPANSTTTLSVAWNARVTDTIDPDESDGKAYPAPRGKQFVLVKMRINNTGDAKTPLKKSAFKLRTANRTYGHQPLAEHEGFIDFPISPNQRYVGWLAFAVPEGSSGTLIYDQNATGTPVTVEFTRDSSIDVNVSQR</sequence>
<dbReference type="Proteomes" id="UP000830434">
    <property type="component" value="Chromosome"/>
</dbReference>
<dbReference type="Gene3D" id="2.60.40.1240">
    <property type="match status" value="1"/>
</dbReference>
<feature type="domain" description="DUF4352" evidence="4">
    <location>
        <begin position="229"/>
        <end position="318"/>
    </location>
</feature>
<dbReference type="InterPro" id="IPR007560">
    <property type="entry name" value="Restrct_endonuc_IV_Mrr"/>
</dbReference>
<keyword evidence="5" id="KW-0540">Nuclease</keyword>
<dbReference type="Pfam" id="PF11611">
    <property type="entry name" value="DUF4352"/>
    <property type="match status" value="1"/>
</dbReference>
<evidence type="ECO:0000259" key="3">
    <source>
        <dbReference type="Pfam" id="PF04471"/>
    </source>
</evidence>
<evidence type="ECO:0000256" key="2">
    <source>
        <dbReference type="SAM" id="MobiDB-lite"/>
    </source>
</evidence>
<evidence type="ECO:0000256" key="1">
    <source>
        <dbReference type="ARBA" id="ARBA00022729"/>
    </source>
</evidence>
<gene>
    <name evidence="5" type="ORF">M0R88_03290</name>
</gene>
<evidence type="ECO:0000259" key="4">
    <source>
        <dbReference type="Pfam" id="PF11611"/>
    </source>
</evidence>
<dbReference type="RefSeq" id="WP_248655539.1">
    <property type="nucleotide sequence ID" value="NZ_CP096658.1"/>
</dbReference>
<feature type="region of interest" description="Disordered" evidence="2">
    <location>
        <begin position="120"/>
        <end position="144"/>
    </location>
</feature>
<evidence type="ECO:0000313" key="5">
    <source>
        <dbReference type="EMBL" id="UPW01134.1"/>
    </source>
</evidence>
<dbReference type="Gene3D" id="3.40.1350.10">
    <property type="match status" value="1"/>
</dbReference>
<accession>A0A8U0ILP6</accession>
<evidence type="ECO:0000313" key="6">
    <source>
        <dbReference type="Proteomes" id="UP000830434"/>
    </source>
</evidence>
<dbReference type="KEGG" id="haxz:M0R88_03290"/>
<dbReference type="GO" id="GO:0004519">
    <property type="term" value="F:endonuclease activity"/>
    <property type="evidence" value="ECO:0007669"/>
    <property type="project" value="UniProtKB-KW"/>
</dbReference>
<dbReference type="GO" id="GO:0009307">
    <property type="term" value="P:DNA restriction-modification system"/>
    <property type="evidence" value="ECO:0007669"/>
    <property type="project" value="InterPro"/>
</dbReference>
<keyword evidence="5" id="KW-0378">Hydrolase</keyword>
<dbReference type="EC" id="3.1.21.-" evidence="5"/>
<proteinExistence type="predicted"/>
<name>A0A8U0ILP6_9EURY</name>
<dbReference type="EMBL" id="CP096658">
    <property type="protein sequence ID" value="UPW01134.1"/>
    <property type="molecule type" value="Genomic_DNA"/>
</dbReference>
<keyword evidence="6" id="KW-1185">Reference proteome</keyword>
<dbReference type="InterPro" id="IPR029050">
    <property type="entry name" value="Immunoprotect_excell_Ig-like"/>
</dbReference>
<dbReference type="Pfam" id="PF04471">
    <property type="entry name" value="Mrr_cat"/>
    <property type="match status" value="1"/>
</dbReference>
<protein>
    <submittedName>
        <fullName evidence="5">Restriction endonuclease</fullName>
        <ecNumber evidence="5">3.1.21.-</ecNumber>
    </submittedName>
</protein>
<dbReference type="InterPro" id="IPR011856">
    <property type="entry name" value="tRNA_endonuc-like_dom_sf"/>
</dbReference>
<dbReference type="GO" id="GO:0016787">
    <property type="term" value="F:hydrolase activity"/>
    <property type="evidence" value="ECO:0007669"/>
    <property type="project" value="UniProtKB-KW"/>
</dbReference>
<keyword evidence="5" id="KW-0255">Endonuclease</keyword>
<dbReference type="GeneID" id="72188847"/>
<organism evidence="5 6">
    <name type="scientific">Halorussus gelatinilyticus</name>
    <dbReference type="NCBI Taxonomy" id="2937524"/>
    <lineage>
        <taxon>Archaea</taxon>
        <taxon>Methanobacteriati</taxon>
        <taxon>Methanobacteriota</taxon>
        <taxon>Stenosarchaea group</taxon>
        <taxon>Halobacteria</taxon>
        <taxon>Halobacteriales</taxon>
        <taxon>Haladaptataceae</taxon>
        <taxon>Halorussus</taxon>
    </lineage>
</organism>
<keyword evidence="1" id="KW-0732">Signal</keyword>
<dbReference type="GO" id="GO:0003677">
    <property type="term" value="F:DNA binding"/>
    <property type="evidence" value="ECO:0007669"/>
    <property type="project" value="InterPro"/>
</dbReference>
<dbReference type="InterPro" id="IPR029051">
    <property type="entry name" value="DUF4352"/>
</dbReference>
<reference evidence="5" key="1">
    <citation type="submission" date="2022-04" db="EMBL/GenBank/DDBJ databases">
        <title>Diverse halophilic archaea isolated from saline environments.</title>
        <authorList>
            <person name="Cui H.-L."/>
        </authorList>
    </citation>
    <scope>NUCLEOTIDE SEQUENCE</scope>
    <source>
        <strain evidence="5">XZYJT40</strain>
    </source>
</reference>